<reference evidence="2 3" key="1">
    <citation type="submission" date="2016-10" db="EMBL/GenBank/DDBJ databases">
        <authorList>
            <person name="de Groot N.N."/>
        </authorList>
    </citation>
    <scope>NUCLEOTIDE SEQUENCE [LARGE SCALE GENOMIC DNA]</scope>
    <source>
        <strain evidence="2 3">CGMCC 1.9159</strain>
    </source>
</reference>
<dbReference type="GO" id="GO:0016853">
    <property type="term" value="F:isomerase activity"/>
    <property type="evidence" value="ECO:0007669"/>
    <property type="project" value="UniProtKB-KW"/>
</dbReference>
<dbReference type="InterPro" id="IPR036249">
    <property type="entry name" value="Thioredoxin-like_sf"/>
</dbReference>
<evidence type="ECO:0000259" key="1">
    <source>
        <dbReference type="Pfam" id="PF00085"/>
    </source>
</evidence>
<dbReference type="InterPro" id="IPR013766">
    <property type="entry name" value="Thioredoxin_domain"/>
</dbReference>
<evidence type="ECO:0000313" key="2">
    <source>
        <dbReference type="EMBL" id="SDL09273.1"/>
    </source>
</evidence>
<gene>
    <name evidence="2" type="ORF">SAMN04488242_0148</name>
</gene>
<keyword evidence="2" id="KW-0413">Isomerase</keyword>
<name>A0A1G9H9Z4_9ACTN</name>
<proteinExistence type="predicted"/>
<organism evidence="2 3">
    <name type="scientific">Tessaracoccus oleiagri</name>
    <dbReference type="NCBI Taxonomy" id="686624"/>
    <lineage>
        <taxon>Bacteria</taxon>
        <taxon>Bacillati</taxon>
        <taxon>Actinomycetota</taxon>
        <taxon>Actinomycetes</taxon>
        <taxon>Propionibacteriales</taxon>
        <taxon>Propionibacteriaceae</taxon>
        <taxon>Tessaracoccus</taxon>
    </lineage>
</organism>
<sequence>MTGLWVLLAVVALVAAFGVHRTLTDGRARAVAARDATAPSHFGPHLGERATFVQFSSEFCAPCKSVRRVLGEISGAEEGVAHLEVDVAERLDLADLYGITRTPTVLVVDGGGRVLSRLVGAVRPAQAREALASVGVPG</sequence>
<dbReference type="AlphaFoldDB" id="A0A1G9H9Z4"/>
<feature type="domain" description="Thioredoxin" evidence="1">
    <location>
        <begin position="49"/>
        <end position="123"/>
    </location>
</feature>
<dbReference type="SUPFAM" id="SSF52833">
    <property type="entry name" value="Thioredoxin-like"/>
    <property type="match status" value="1"/>
</dbReference>
<dbReference type="Gene3D" id="3.40.30.10">
    <property type="entry name" value="Glutaredoxin"/>
    <property type="match status" value="1"/>
</dbReference>
<evidence type="ECO:0000313" key="3">
    <source>
        <dbReference type="Proteomes" id="UP000199475"/>
    </source>
</evidence>
<accession>A0A1G9H9Z4</accession>
<keyword evidence="3" id="KW-1185">Reference proteome</keyword>
<dbReference type="RefSeq" id="WP_093247967.1">
    <property type="nucleotide sequence ID" value="NZ_FNGP01000001.1"/>
</dbReference>
<dbReference type="EMBL" id="FNGP01000001">
    <property type="protein sequence ID" value="SDL09273.1"/>
    <property type="molecule type" value="Genomic_DNA"/>
</dbReference>
<dbReference type="Pfam" id="PF00085">
    <property type="entry name" value="Thioredoxin"/>
    <property type="match status" value="1"/>
</dbReference>
<dbReference type="OrthoDB" id="1495530at2"/>
<dbReference type="STRING" id="686624.SAMN04488242_0148"/>
<dbReference type="Proteomes" id="UP000199475">
    <property type="component" value="Unassembled WGS sequence"/>
</dbReference>
<protein>
    <submittedName>
        <fullName evidence="2">Thiol-disulfide isomerase or thioredoxin</fullName>
    </submittedName>
</protein>
<dbReference type="CDD" id="cd02947">
    <property type="entry name" value="TRX_family"/>
    <property type="match status" value="1"/>
</dbReference>